<reference evidence="3" key="1">
    <citation type="journal article" date="2011" name="MBio">
        <title>Novel metabolic attributes of the genus Cyanothece, comprising a group of unicellular nitrogen-fixing Cyanobacteria.</title>
        <authorList>
            <person name="Bandyopadhyay A."/>
            <person name="Elvitigala T."/>
            <person name="Welsh E."/>
            <person name="Stockel J."/>
            <person name="Liberton M."/>
            <person name="Min H."/>
            <person name="Sherman L.A."/>
            <person name="Pakrasi H.B."/>
        </authorList>
    </citation>
    <scope>NUCLEOTIDE SEQUENCE [LARGE SCALE GENOMIC DNA]</scope>
    <source>
        <strain evidence="3">PCC 7424</strain>
        <plasmid evidence="3">pP742401</plasmid>
    </source>
</reference>
<accession>B7KM23</accession>
<evidence type="ECO:0000313" key="2">
    <source>
        <dbReference type="EMBL" id="ACK73845.1"/>
    </source>
</evidence>
<dbReference type="AlphaFoldDB" id="B7KM23"/>
<dbReference type="PANTHER" id="PTHR43685">
    <property type="entry name" value="GLYCOSYLTRANSFERASE"/>
    <property type="match status" value="1"/>
</dbReference>
<keyword evidence="2" id="KW-0614">Plasmid</keyword>
<dbReference type="InterPro" id="IPR001173">
    <property type="entry name" value="Glyco_trans_2-like"/>
</dbReference>
<dbReference type="eggNOG" id="COG1216">
    <property type="taxonomic scope" value="Bacteria"/>
</dbReference>
<dbReference type="CDD" id="cd00761">
    <property type="entry name" value="Glyco_tranf_GTA_type"/>
    <property type="match status" value="1"/>
</dbReference>
<gene>
    <name evidence="2" type="ordered locus">PCC7424_5782</name>
</gene>
<dbReference type="InterPro" id="IPR029044">
    <property type="entry name" value="Nucleotide-diphossugar_trans"/>
</dbReference>
<dbReference type="RefSeq" id="WP_012599746.1">
    <property type="nucleotide sequence ID" value="NC_011738.1"/>
</dbReference>
<protein>
    <submittedName>
        <fullName evidence="2">Glycosyl transferase family 2</fullName>
    </submittedName>
</protein>
<proteinExistence type="predicted"/>
<dbReference type="OrthoDB" id="9812327at2"/>
<evidence type="ECO:0000313" key="3">
    <source>
        <dbReference type="Proteomes" id="UP000002384"/>
    </source>
</evidence>
<dbReference type="HOGENOM" id="CLU_025996_0_5_3"/>
<dbReference type="GO" id="GO:0016740">
    <property type="term" value="F:transferase activity"/>
    <property type="evidence" value="ECO:0007669"/>
    <property type="project" value="UniProtKB-KW"/>
</dbReference>
<dbReference type="InterPro" id="IPR050834">
    <property type="entry name" value="Glycosyltransf_2"/>
</dbReference>
<geneLocation type="plasmid" evidence="2 3">
    <name>pP742401</name>
</geneLocation>
<dbReference type="EMBL" id="CP001292">
    <property type="protein sequence ID" value="ACK73845.1"/>
    <property type="molecule type" value="Genomic_DNA"/>
</dbReference>
<dbReference type="KEGG" id="cyc:PCC7424_5782"/>
<feature type="domain" description="Glycosyltransferase 2-like" evidence="1">
    <location>
        <begin position="5"/>
        <end position="132"/>
    </location>
</feature>
<dbReference type="Proteomes" id="UP000002384">
    <property type="component" value="Plasmid pP742401"/>
</dbReference>
<dbReference type="Pfam" id="PF00535">
    <property type="entry name" value="Glycos_transf_2"/>
    <property type="match status" value="1"/>
</dbReference>
<dbReference type="PANTHER" id="PTHR43685:SF2">
    <property type="entry name" value="GLYCOSYLTRANSFERASE 2-LIKE DOMAIN-CONTAINING PROTEIN"/>
    <property type="match status" value="1"/>
</dbReference>
<dbReference type="SUPFAM" id="SSF53448">
    <property type="entry name" value="Nucleotide-diphospho-sugar transferases"/>
    <property type="match status" value="1"/>
</dbReference>
<sequence length="317" mass="36750">MCLFSVIIPSYNRAKLIEKTLYSVLKQDFQDYEIIIVDDGSTDNTIEILKQYQKFIRILQQENQGPGAARNLGIQQSKGHYIAFLDSDDQWFPWTLATYEKLIYEYQEPSFICGRFINTQIGETEPIFSKTVVNSKHYGDFYDCSEFLFYSFTTSSVVIKKQILRDVQGFSQIRSNYEDMDLWLRLGTAPGFVMIESPLLCIRWFHDHNICLSPVHNRQGIQLIVEAEKQGQYPGGSQRKSDRRAKICALLRVASVTFVREGKIQDAMYIYAQTFVWQLQLGRVRYLVGLPLITLIKIGGQIIDHLFLRKLKFFSGN</sequence>
<organism evidence="2 3">
    <name type="scientific">Gloeothece citriformis (strain PCC 7424)</name>
    <name type="common">Cyanothece sp. (strain PCC 7424)</name>
    <dbReference type="NCBI Taxonomy" id="65393"/>
    <lineage>
        <taxon>Bacteria</taxon>
        <taxon>Bacillati</taxon>
        <taxon>Cyanobacteriota</taxon>
        <taxon>Cyanophyceae</taxon>
        <taxon>Oscillatoriophycideae</taxon>
        <taxon>Chroococcales</taxon>
        <taxon>Aphanothecaceae</taxon>
        <taxon>Gloeothece</taxon>
        <taxon>Gloeothece citriformis</taxon>
    </lineage>
</organism>
<evidence type="ECO:0000259" key="1">
    <source>
        <dbReference type="Pfam" id="PF00535"/>
    </source>
</evidence>
<dbReference type="Gene3D" id="3.90.550.10">
    <property type="entry name" value="Spore Coat Polysaccharide Biosynthesis Protein SpsA, Chain A"/>
    <property type="match status" value="1"/>
</dbReference>
<name>B7KM23_GLOC7</name>
<keyword evidence="2" id="KW-0808">Transferase</keyword>
<dbReference type="CAZy" id="GT2">
    <property type="family name" value="Glycosyltransferase Family 2"/>
</dbReference>
<keyword evidence="3" id="KW-1185">Reference proteome</keyword>